<dbReference type="PROSITE" id="PS51898">
    <property type="entry name" value="TYR_RECOMBINASE"/>
    <property type="match status" value="1"/>
</dbReference>
<dbReference type="Gene3D" id="1.10.443.10">
    <property type="entry name" value="Intergrase catalytic core"/>
    <property type="match status" value="1"/>
</dbReference>
<proteinExistence type="predicted"/>
<evidence type="ECO:0000259" key="2">
    <source>
        <dbReference type="PROSITE" id="PS51898"/>
    </source>
</evidence>
<dbReference type="EMBL" id="FSRU01000001">
    <property type="protein sequence ID" value="SIN98757.1"/>
    <property type="molecule type" value="Genomic_DNA"/>
</dbReference>
<dbReference type="InterPro" id="IPR011010">
    <property type="entry name" value="DNA_brk_join_enz"/>
</dbReference>
<gene>
    <name evidence="3" type="ORF">SAMN05444165_0391</name>
</gene>
<dbReference type="Proteomes" id="UP000185151">
    <property type="component" value="Unassembled WGS sequence"/>
</dbReference>
<dbReference type="OrthoDB" id="8767990at2"/>
<evidence type="ECO:0000256" key="1">
    <source>
        <dbReference type="ARBA" id="ARBA00023172"/>
    </source>
</evidence>
<dbReference type="RefSeq" id="WP_143788229.1">
    <property type="nucleotide sequence ID" value="NZ_FSRU01000001.1"/>
</dbReference>
<dbReference type="InterPro" id="IPR013762">
    <property type="entry name" value="Integrase-like_cat_sf"/>
</dbReference>
<reference evidence="3 4" key="1">
    <citation type="submission" date="2016-11" db="EMBL/GenBank/DDBJ databases">
        <authorList>
            <person name="Jaros S."/>
            <person name="Januszkiewicz K."/>
            <person name="Wedrychowicz H."/>
        </authorList>
    </citation>
    <scope>NUCLEOTIDE SEQUENCE [LARGE SCALE GENOMIC DNA]</scope>
    <source>
        <strain evidence="3 4">GAS95</strain>
    </source>
</reference>
<sequence length="692" mass="77745">MKINEMEEPRFEGAQHSALGFSQDEYDEDELDVVEEELGLELRSSDSLLKGTRSVLLAKLAARPTGAFHVSDDSLYSDATWKLTEDNVVKFDSQIIGVNNLKRSIMFHLLPEFNPWGRSRSHNTTHVAGYAFGLLEKYIFSNNKLNATAAQIAAIDATTLNEALDKAKESGFLTTYKHVYFFVNLWLQLSAQKLIPQSLRLNIAANRVITKERAGDILEHYRRTVGTYKPLSEHELMKLIDYALFWTEKALPALLKVRDILIVQKVNVSDRIKTVQASRAAFFEENLTVIIDDVEVMKPNVNFRELEPTPRFNFSTFWTISWIRPYAKALDSVRNAIFVWIALITGARKRELGILTDEDILFDEASGEYSVRVTRFKTTNDPNFAGKQDVLPLPTFLGEIVRDYISARDIRSFAKVRTLFGSHNHSQLGKSKSSHNAYLTLEAIIQQLQDALGLKGVHCHRFRKTIAEILINRDERNIDIIRLLFGHTSYSMSLRYIARNPYIVRSVVRAIEKSFTDDFAEIVSGLSSGVYAGARADELAGRLASRETLFAGKVIRAEIHDYVSHLVRSGEPIYIHRTSLGAGTYCLTTDNYPGGPKPPCIASYSLAGGSLPNPRNCHVECGNLILLDSAKTALHQNITFYSKLVASGTLKERTLAAITKKLLISERRLNELEARSASVEEIAGLSRKAGHE</sequence>
<keyword evidence="1" id="KW-0233">DNA recombination</keyword>
<evidence type="ECO:0000313" key="4">
    <source>
        <dbReference type="Proteomes" id="UP000185151"/>
    </source>
</evidence>
<dbReference type="Pfam" id="PF00589">
    <property type="entry name" value="Phage_integrase"/>
    <property type="match status" value="1"/>
</dbReference>
<evidence type="ECO:0000313" key="3">
    <source>
        <dbReference type="EMBL" id="SIN98757.1"/>
    </source>
</evidence>
<dbReference type="GO" id="GO:0015074">
    <property type="term" value="P:DNA integration"/>
    <property type="evidence" value="ECO:0007669"/>
    <property type="project" value="InterPro"/>
</dbReference>
<dbReference type="AlphaFoldDB" id="A0A1N6FU60"/>
<dbReference type="GO" id="GO:0003677">
    <property type="term" value="F:DNA binding"/>
    <property type="evidence" value="ECO:0007669"/>
    <property type="project" value="InterPro"/>
</dbReference>
<keyword evidence="4" id="KW-1185">Reference proteome</keyword>
<name>A0A1N6FU60_9BURK</name>
<protein>
    <submittedName>
        <fullName evidence="3">Integrase</fullName>
    </submittedName>
</protein>
<dbReference type="InterPro" id="IPR002104">
    <property type="entry name" value="Integrase_catalytic"/>
</dbReference>
<dbReference type="GO" id="GO:0006310">
    <property type="term" value="P:DNA recombination"/>
    <property type="evidence" value="ECO:0007669"/>
    <property type="project" value="UniProtKB-KW"/>
</dbReference>
<accession>A0A1N6FU60</accession>
<dbReference type="SUPFAM" id="SSF56349">
    <property type="entry name" value="DNA breaking-rejoining enzymes"/>
    <property type="match status" value="1"/>
</dbReference>
<organism evidence="3 4">
    <name type="scientific">Paraburkholderia phenazinium</name>
    <dbReference type="NCBI Taxonomy" id="60549"/>
    <lineage>
        <taxon>Bacteria</taxon>
        <taxon>Pseudomonadati</taxon>
        <taxon>Pseudomonadota</taxon>
        <taxon>Betaproteobacteria</taxon>
        <taxon>Burkholderiales</taxon>
        <taxon>Burkholderiaceae</taxon>
        <taxon>Paraburkholderia</taxon>
    </lineage>
</organism>
<feature type="domain" description="Tyr recombinase" evidence="2">
    <location>
        <begin position="313"/>
        <end position="509"/>
    </location>
</feature>